<feature type="region of interest" description="Disordered" evidence="1">
    <location>
        <begin position="128"/>
        <end position="151"/>
    </location>
</feature>
<keyword evidence="2" id="KW-0732">Signal</keyword>
<protein>
    <recommendedName>
        <fullName evidence="5">Porin</fullName>
    </recommendedName>
</protein>
<comment type="caution">
    <text evidence="3">The sequence shown here is derived from an EMBL/GenBank/DDBJ whole genome shotgun (WGS) entry which is preliminary data.</text>
</comment>
<evidence type="ECO:0000313" key="3">
    <source>
        <dbReference type="EMBL" id="KAB8040456.1"/>
    </source>
</evidence>
<dbReference type="EMBL" id="WFLM01000001">
    <property type="protein sequence ID" value="KAB8040456.1"/>
    <property type="molecule type" value="Genomic_DNA"/>
</dbReference>
<dbReference type="AlphaFoldDB" id="A0A6N6VYZ3"/>
<evidence type="ECO:0000256" key="2">
    <source>
        <dbReference type="SAM" id="SignalP"/>
    </source>
</evidence>
<evidence type="ECO:0008006" key="5">
    <source>
        <dbReference type="Google" id="ProtNLM"/>
    </source>
</evidence>
<feature type="signal peptide" evidence="2">
    <location>
        <begin position="1"/>
        <end position="23"/>
    </location>
</feature>
<accession>A0A6N6VYZ3</accession>
<feature type="chain" id="PRO_5026709676" description="Porin" evidence="2">
    <location>
        <begin position="24"/>
        <end position="484"/>
    </location>
</feature>
<gene>
    <name evidence="3" type="ORF">GCL60_00645</name>
</gene>
<evidence type="ECO:0000256" key="1">
    <source>
        <dbReference type="SAM" id="MobiDB-lite"/>
    </source>
</evidence>
<reference evidence="3 4" key="1">
    <citation type="submission" date="2019-10" db="EMBL/GenBank/DDBJ databases">
        <title>New species of Slilvanegrellaceae.</title>
        <authorList>
            <person name="Pitt A."/>
            <person name="Hahn M.W."/>
        </authorList>
    </citation>
    <scope>NUCLEOTIDE SEQUENCE [LARGE SCALE GENOMIC DNA]</scope>
    <source>
        <strain evidence="3 4">SP-Ram-0.45-NSY-1</strain>
    </source>
</reference>
<evidence type="ECO:0000313" key="4">
    <source>
        <dbReference type="Proteomes" id="UP000437748"/>
    </source>
</evidence>
<sequence length="484" mass="50943">MKKSVLRSLTISALSLAGSTAFAQENKSTVENKEQKVALDAAGTTGGTLFSQDQIDALKKEMEKKDVTENKVTFAGIIQLNANTSDSQRVSTPDLQANKVRLGVNVSGGIASGQVEVQLRGNQQATQTVASSSATTSNGVTTQTTSGDNGNGAITLRRAQLNLDVLTVKAGENTFTTTLSLGGIRIGNADATTPDAAWTTTGFGRQDGAYLKEAMAFGKKASVEVGFGAFNNIVAYANPIYPSTGNTTGGYSWSGSASTKQANWESTSFSQSIGFAGHLAANVNIDDNQSLALKGFFGTQGNSPTNQDSNGTLTQARDVTHVEASLVYNHAGIFGSKGNISGNGFSVYYENENIGKTKTATKNSSGDFNYTNPTTDDSQTAYLLGFALAADSSNYLTNMIQKGDRLTYAAAYAMANVNFGSTSTSQNYANNQITASVGYAVNTFETAFNFDYETSNISNYTDSNGNVSKKNNATKTYITAAYAF</sequence>
<dbReference type="RefSeq" id="WP_153417971.1">
    <property type="nucleotide sequence ID" value="NZ_WFLM01000001.1"/>
</dbReference>
<dbReference type="Proteomes" id="UP000437748">
    <property type="component" value="Unassembled WGS sequence"/>
</dbReference>
<feature type="compositionally biased region" description="Low complexity" evidence="1">
    <location>
        <begin position="128"/>
        <end position="146"/>
    </location>
</feature>
<proteinExistence type="predicted"/>
<name>A0A6N6VYZ3_9BACT</name>
<keyword evidence="4" id="KW-1185">Reference proteome</keyword>
<dbReference type="OrthoDB" id="5289852at2"/>
<organism evidence="3 4">
    <name type="scientific">Silvanigrella paludirubra</name>
    <dbReference type="NCBI Taxonomy" id="2499159"/>
    <lineage>
        <taxon>Bacteria</taxon>
        <taxon>Pseudomonadati</taxon>
        <taxon>Bdellovibrionota</taxon>
        <taxon>Oligoflexia</taxon>
        <taxon>Silvanigrellales</taxon>
        <taxon>Silvanigrellaceae</taxon>
        <taxon>Silvanigrella</taxon>
    </lineage>
</organism>